<evidence type="ECO:0000256" key="8">
    <source>
        <dbReference type="ARBA" id="ARBA00023157"/>
    </source>
</evidence>
<evidence type="ECO:0000256" key="5">
    <source>
        <dbReference type="ARBA" id="ARBA00022729"/>
    </source>
</evidence>
<dbReference type="GO" id="GO:0030600">
    <property type="term" value="F:feruloyl esterase activity"/>
    <property type="evidence" value="ECO:0007669"/>
    <property type="project" value="UniProtKB-EC"/>
</dbReference>
<comment type="similarity">
    <text evidence="1 10">Belongs to the tannase family.</text>
</comment>
<comment type="caution">
    <text evidence="11">The sequence shown here is derived from an EMBL/GenBank/DDBJ whole genome shotgun (WGS) entry which is preliminary data.</text>
</comment>
<keyword evidence="3" id="KW-0624">Polysaccharide degradation</keyword>
<dbReference type="Pfam" id="PF07519">
    <property type="entry name" value="Tannase"/>
    <property type="match status" value="1"/>
</dbReference>
<comment type="catalytic activity">
    <reaction evidence="9">
        <text>feruloyl-polysaccharide + H2O = ferulate + polysaccharide.</text>
        <dbReference type="EC" id="3.1.1.73"/>
    </reaction>
</comment>
<keyword evidence="4" id="KW-0479">Metal-binding</keyword>
<evidence type="ECO:0000256" key="6">
    <source>
        <dbReference type="ARBA" id="ARBA00022801"/>
    </source>
</evidence>
<evidence type="ECO:0000256" key="2">
    <source>
        <dbReference type="ARBA" id="ARBA00022487"/>
    </source>
</evidence>
<keyword evidence="3" id="KW-0858">Xylan degradation</keyword>
<dbReference type="Proteomes" id="UP000620104">
    <property type="component" value="Unassembled WGS sequence"/>
</dbReference>
<dbReference type="PANTHER" id="PTHR33938">
    <property type="entry name" value="FERULOYL ESTERASE B-RELATED"/>
    <property type="match status" value="1"/>
</dbReference>
<evidence type="ECO:0000313" key="12">
    <source>
        <dbReference type="Proteomes" id="UP000620104"/>
    </source>
</evidence>
<feature type="chain" id="PRO_5034493491" description="Carboxylic ester hydrolase" evidence="10">
    <location>
        <begin position="21"/>
        <end position="528"/>
    </location>
</feature>
<keyword evidence="2" id="KW-0719">Serine esterase</keyword>
<accession>A0A8H3TQ86</accession>
<reference evidence="11" key="1">
    <citation type="submission" date="2020-07" db="EMBL/GenBank/DDBJ databases">
        <title>Draft Genome Sequence of a Deep-Sea Yeast, Naganishia (Cryptococcus) liquefaciens strain N6.</title>
        <authorList>
            <person name="Han Y.W."/>
            <person name="Kajitani R."/>
            <person name="Morimoto H."/>
            <person name="Parhat M."/>
            <person name="Tsubouchi H."/>
            <person name="Bakenova O."/>
            <person name="Ogata M."/>
            <person name="Argunhan B."/>
            <person name="Aoki R."/>
            <person name="Kajiwara S."/>
            <person name="Itoh T."/>
            <person name="Iwasaki H."/>
        </authorList>
    </citation>
    <scope>NUCLEOTIDE SEQUENCE</scope>
    <source>
        <strain evidence="11">N6</strain>
    </source>
</reference>
<keyword evidence="5 10" id="KW-0732">Signal</keyword>
<keyword evidence="7" id="KW-0106">Calcium</keyword>
<dbReference type="InterPro" id="IPR029058">
    <property type="entry name" value="AB_hydrolase_fold"/>
</dbReference>
<protein>
    <recommendedName>
        <fullName evidence="10">Carboxylic ester hydrolase</fullName>
        <ecNumber evidence="10">3.1.1.-</ecNumber>
    </recommendedName>
</protein>
<evidence type="ECO:0000256" key="3">
    <source>
        <dbReference type="ARBA" id="ARBA00022651"/>
    </source>
</evidence>
<dbReference type="OrthoDB" id="3039123at2759"/>
<evidence type="ECO:0000256" key="9">
    <source>
        <dbReference type="ARBA" id="ARBA00034075"/>
    </source>
</evidence>
<organism evidence="11 12">
    <name type="scientific">Naganishia liquefaciens</name>
    <dbReference type="NCBI Taxonomy" id="104408"/>
    <lineage>
        <taxon>Eukaryota</taxon>
        <taxon>Fungi</taxon>
        <taxon>Dikarya</taxon>
        <taxon>Basidiomycota</taxon>
        <taxon>Agaricomycotina</taxon>
        <taxon>Tremellomycetes</taxon>
        <taxon>Filobasidiales</taxon>
        <taxon>Filobasidiaceae</taxon>
        <taxon>Naganishia</taxon>
    </lineage>
</organism>
<keyword evidence="3" id="KW-0119">Carbohydrate metabolism</keyword>
<dbReference type="GO" id="GO:0045493">
    <property type="term" value="P:xylan catabolic process"/>
    <property type="evidence" value="ECO:0007669"/>
    <property type="project" value="UniProtKB-KW"/>
</dbReference>
<dbReference type="InterPro" id="IPR011118">
    <property type="entry name" value="Tannase/feruloyl_esterase"/>
</dbReference>
<evidence type="ECO:0000313" key="11">
    <source>
        <dbReference type="EMBL" id="GHJ85205.1"/>
    </source>
</evidence>
<dbReference type="AlphaFoldDB" id="A0A8H3TQ86"/>
<proteinExistence type="inferred from homology"/>
<evidence type="ECO:0000256" key="10">
    <source>
        <dbReference type="RuleBase" id="RU361238"/>
    </source>
</evidence>
<sequence length="528" mass="57036">MLALSTPILVALLSALTASAWKDQCEGFTANIPNVVMKPSYYPAGALVNLTSPSSSVTTTKMPAFCRLELTITTNVTSGNKALTEVWMPDGWNSRLLGFGNGGLSGGVVYSSLSYDGIQQGYSSFSTNTGHQSSPINGSWALNDVNAQIDFGYRAFQLSYQAAKALTEQYYGKAISKKYYLGCSTAGRMGLVEAQRYPEDFDGIVIGSPANPVARLSAWNIYQGRQVLPVNGSRWIPAATWSVIHQEVLKQCDGIDGVVDQVINDPRQCNFRPEAIACGPSSNSSTCLTLGQIAAVRALYSDWQSDNGTFLFSRFEPGGELAYATSYVSGPNIALGPEYWKNIIFSDPNWDYNTLTVDDVFRAIQSNPGQIDNHSFNYTSYFARGGKLLHYAGLADQIISSGNSYDLYNSVSAFTKASTNLDPYDSYRFFPIPGMYHCNGGLGANAFGGGGQRSVGTPPLAVDPSHDVLAAMVAWVENGNAPKEFVAAKYTNNNATQGVQYTRKLCPYPKKAVYQGGDQNSSDSFICA</sequence>
<evidence type="ECO:0000256" key="1">
    <source>
        <dbReference type="ARBA" id="ARBA00006249"/>
    </source>
</evidence>
<keyword evidence="12" id="KW-1185">Reference proteome</keyword>
<keyword evidence="8" id="KW-1015">Disulfide bond</keyword>
<name>A0A8H3TQ86_9TREE</name>
<dbReference type="SUPFAM" id="SSF53474">
    <property type="entry name" value="alpha/beta-Hydrolases"/>
    <property type="match status" value="1"/>
</dbReference>
<feature type="signal peptide" evidence="10">
    <location>
        <begin position="1"/>
        <end position="20"/>
    </location>
</feature>
<gene>
    <name evidence="11" type="ORF">NliqN6_1607</name>
</gene>
<dbReference type="GO" id="GO:0046872">
    <property type="term" value="F:metal ion binding"/>
    <property type="evidence" value="ECO:0007669"/>
    <property type="project" value="UniProtKB-KW"/>
</dbReference>
<dbReference type="EC" id="3.1.1.-" evidence="10"/>
<dbReference type="EMBL" id="BLZA01000011">
    <property type="protein sequence ID" value="GHJ85205.1"/>
    <property type="molecule type" value="Genomic_DNA"/>
</dbReference>
<evidence type="ECO:0000256" key="4">
    <source>
        <dbReference type="ARBA" id="ARBA00022723"/>
    </source>
</evidence>
<evidence type="ECO:0000256" key="7">
    <source>
        <dbReference type="ARBA" id="ARBA00022837"/>
    </source>
</evidence>
<keyword evidence="6 10" id="KW-0378">Hydrolase</keyword>
<dbReference type="PANTHER" id="PTHR33938:SF15">
    <property type="entry name" value="FERULOYL ESTERASE B-RELATED"/>
    <property type="match status" value="1"/>
</dbReference>